<dbReference type="PROSITE" id="PS50893">
    <property type="entry name" value="ABC_TRANSPORTER_2"/>
    <property type="match status" value="2"/>
</dbReference>
<evidence type="ECO:0000313" key="12">
    <source>
        <dbReference type="EMBL" id="KAL3419061.1"/>
    </source>
</evidence>
<keyword evidence="7 9" id="KW-0472">Membrane</keyword>
<dbReference type="InterPro" id="IPR003593">
    <property type="entry name" value="AAA+_ATPase"/>
</dbReference>
<dbReference type="SUPFAM" id="SSF52540">
    <property type="entry name" value="P-loop containing nucleoside triphosphate hydrolases"/>
    <property type="match status" value="2"/>
</dbReference>
<evidence type="ECO:0000256" key="6">
    <source>
        <dbReference type="ARBA" id="ARBA00022989"/>
    </source>
</evidence>
<dbReference type="Proteomes" id="UP001629113">
    <property type="component" value="Unassembled WGS sequence"/>
</dbReference>
<dbReference type="PROSITE" id="PS50929">
    <property type="entry name" value="ABC_TM1F"/>
    <property type="match status" value="2"/>
</dbReference>
<evidence type="ECO:0000256" key="5">
    <source>
        <dbReference type="ARBA" id="ARBA00022840"/>
    </source>
</evidence>
<name>A0ABR4P7J9_9HELO</name>
<evidence type="ECO:0000256" key="4">
    <source>
        <dbReference type="ARBA" id="ARBA00022741"/>
    </source>
</evidence>
<evidence type="ECO:0000256" key="8">
    <source>
        <dbReference type="SAM" id="MobiDB-lite"/>
    </source>
</evidence>
<evidence type="ECO:0000256" key="2">
    <source>
        <dbReference type="ARBA" id="ARBA00007577"/>
    </source>
</evidence>
<gene>
    <name evidence="12" type="ORF">PVAG01_09282</name>
</gene>
<dbReference type="InterPro" id="IPR017871">
    <property type="entry name" value="ABC_transporter-like_CS"/>
</dbReference>
<dbReference type="PROSITE" id="PS00211">
    <property type="entry name" value="ABC_TRANSPORTER_1"/>
    <property type="match status" value="2"/>
</dbReference>
<reference evidence="12 13" key="1">
    <citation type="submission" date="2024-06" db="EMBL/GenBank/DDBJ databases">
        <title>Complete genome of Phlyctema vagabunda strain 19-DSS-EL-015.</title>
        <authorList>
            <person name="Fiorenzani C."/>
        </authorList>
    </citation>
    <scope>NUCLEOTIDE SEQUENCE [LARGE SCALE GENOMIC DNA]</scope>
    <source>
        <strain evidence="12 13">19-DSS-EL-015</strain>
    </source>
</reference>
<feature type="transmembrane region" description="Helical" evidence="9">
    <location>
        <begin position="176"/>
        <end position="196"/>
    </location>
</feature>
<evidence type="ECO:0000259" key="10">
    <source>
        <dbReference type="PROSITE" id="PS50893"/>
    </source>
</evidence>
<feature type="region of interest" description="Disordered" evidence="8">
    <location>
        <begin position="1"/>
        <end position="31"/>
    </location>
</feature>
<dbReference type="Pfam" id="PF00005">
    <property type="entry name" value="ABC_tran"/>
    <property type="match status" value="2"/>
</dbReference>
<feature type="domain" description="ABC transmembrane type-1" evidence="11">
    <location>
        <begin position="702"/>
        <end position="986"/>
    </location>
</feature>
<feature type="domain" description="ABC transmembrane type-1" evidence="11">
    <location>
        <begin position="54"/>
        <end position="344"/>
    </location>
</feature>
<dbReference type="InterPro" id="IPR036640">
    <property type="entry name" value="ABC1_TM_sf"/>
</dbReference>
<evidence type="ECO:0000256" key="7">
    <source>
        <dbReference type="ARBA" id="ARBA00023136"/>
    </source>
</evidence>
<dbReference type="Pfam" id="PF00664">
    <property type="entry name" value="ABC_membrane"/>
    <property type="match status" value="2"/>
</dbReference>
<organism evidence="12 13">
    <name type="scientific">Phlyctema vagabunda</name>
    <dbReference type="NCBI Taxonomy" id="108571"/>
    <lineage>
        <taxon>Eukaryota</taxon>
        <taxon>Fungi</taxon>
        <taxon>Dikarya</taxon>
        <taxon>Ascomycota</taxon>
        <taxon>Pezizomycotina</taxon>
        <taxon>Leotiomycetes</taxon>
        <taxon>Helotiales</taxon>
        <taxon>Dermateaceae</taxon>
        <taxon>Phlyctema</taxon>
    </lineage>
</organism>
<dbReference type="InterPro" id="IPR039421">
    <property type="entry name" value="Type_1_exporter"/>
</dbReference>
<evidence type="ECO:0000256" key="9">
    <source>
        <dbReference type="SAM" id="Phobius"/>
    </source>
</evidence>
<feature type="transmembrane region" description="Helical" evidence="9">
    <location>
        <begin position="844"/>
        <end position="864"/>
    </location>
</feature>
<dbReference type="InterPro" id="IPR027417">
    <property type="entry name" value="P-loop_NTPase"/>
</dbReference>
<dbReference type="InterPro" id="IPR003439">
    <property type="entry name" value="ABC_transporter-like_ATP-bd"/>
</dbReference>
<evidence type="ECO:0000313" key="13">
    <source>
        <dbReference type="Proteomes" id="UP001629113"/>
    </source>
</evidence>
<feature type="compositionally biased region" description="Basic and acidic residues" evidence="8">
    <location>
        <begin position="9"/>
        <end position="31"/>
    </location>
</feature>
<dbReference type="CDD" id="cd18577">
    <property type="entry name" value="ABC_6TM_Pgp_ABCB1_D1_like"/>
    <property type="match status" value="1"/>
</dbReference>
<keyword evidence="3 9" id="KW-0812">Transmembrane</keyword>
<feature type="transmembrane region" description="Helical" evidence="9">
    <location>
        <begin position="959"/>
        <end position="980"/>
    </location>
</feature>
<feature type="transmembrane region" description="Helical" evidence="9">
    <location>
        <begin position="697"/>
        <end position="719"/>
    </location>
</feature>
<dbReference type="SMART" id="SM00382">
    <property type="entry name" value="AAA"/>
    <property type="match status" value="2"/>
</dbReference>
<dbReference type="Gene3D" id="3.40.50.300">
    <property type="entry name" value="P-loop containing nucleotide triphosphate hydrolases"/>
    <property type="match status" value="2"/>
</dbReference>
<accession>A0ABR4P7J9</accession>
<keyword evidence="5" id="KW-0067">ATP-binding</keyword>
<dbReference type="InterPro" id="IPR011527">
    <property type="entry name" value="ABC1_TM_dom"/>
</dbReference>
<feature type="transmembrane region" description="Helical" evidence="9">
    <location>
        <begin position="103"/>
        <end position="126"/>
    </location>
</feature>
<comment type="subcellular location">
    <subcellularLocation>
        <location evidence="1">Membrane</location>
        <topology evidence="1">Multi-pass membrane protein</topology>
    </subcellularLocation>
</comment>
<feature type="transmembrane region" description="Helical" evidence="9">
    <location>
        <begin position="813"/>
        <end position="838"/>
    </location>
</feature>
<sequence length="1265" mass="138360">MATQGVGESEMKHPYAEKPESETTEVQDDHDGSMKDYRRVFAFADKIDVILDSVALAACIGSGAALPLMTLVFGGFVTKVNDFAVGTITPSDFRGEIRKFTLYFVYLFIGKFVLTYIFTVCISIAATRTTKALRAAFFEKTLRQDIAFFESSSTGAVATQVTTNGNLIQQGIAEKLGLTVQAIATFVASFVIAFTVQWKLTLITLCIVPVIIIVTSIGAWIDAAQEGRILHLYSLAGMLAEEVFSSIRTVQAFWAHPRLSKEFDEHLAAAEKEGMRKSLNLAILYSTEFFCVYCGYALAFWQGVRMYSRGEIQQSGDVITVLFAVVMASTSMTQIAPHMMAFTKAGSAASALFRTMDRISAIDPLGKDGLHPDSITGNLELRDLHFAYPSRPTFPVLDGLSLSIPANKTTALLGASGCGKSTVIGLIERWYQLSDGSIFLDGNDITELNVGWLRTNIRLVQQEPVLFVGTVFENVTNGLMGLASAESSEEEKMKLVEDACKLANAHDFITQLPQGYHTQVGERAGMLSGGQKQRVAIARSIISNPKILLLDEATSALDSRAEKVVQEALDKVSKTRTTLVISHKLKTVQNADNIVLIANGKVVEQGTHDELLAAGGRYSSMVAAQDLGNDESNVESDSASSTESTFEIAKTRSVAKSEFVQTAGAEDRAEDSPGTLNYGIVKCLVILLWEQKNLWPWFLGTAVVALPAGFTFFAQALLFAREATVFQLEGKELIRKGDFYSLMFFVIALANLFSYFGIGWASNVIAQVSTRRYRFEMFNNILHQDMEFFDRPENTAGALVSRLSTQPTSLQELLCMNLTLIYITVVNLLASCILALVVGPKLGAVVVFGALPPLLAAGIIRIRLEQTLDNQSSKRFAASAGLAGEAVSAIRTVSSLALESNILKRYHAELDTIVGNSIKQIFWTMFWFSLTQSIDFLSMGLGFWYGGKLLSTGEYSTNQFFVVFVAVIFGGQAAAQFFAYSTSITKGISAANYILWLRSLQPRIREDESNEDKGPEGDGKVELRDLEFSYPQRPDSKVLKGINLKFNPGQFVAFVGSSGCGKSTLISLLERFYDPTSGRITISDQSISTYSPKKYREHISLVQQEPVLYQGSIAYNISLGLPHNNPTTEQIETACRQANILTFIHSLPQGLETPCGARGLSMSGGQRQRIAIARALIRNPRLLLLDEATSALDTESERIVQAALEEVVGKSTTVAVAHRLSTIKNADIIFVFEGGRVVEAGGHKELLAKKGVYFSMCMVQSLDQN</sequence>
<comment type="similarity">
    <text evidence="2">Belongs to the ABC transporter superfamily. ABCB family. Multidrug resistance exporter (TC 3.A.1.201) subfamily.</text>
</comment>
<evidence type="ECO:0000256" key="3">
    <source>
        <dbReference type="ARBA" id="ARBA00022692"/>
    </source>
</evidence>
<feature type="domain" description="ABC transporter" evidence="10">
    <location>
        <begin position="1021"/>
        <end position="1259"/>
    </location>
</feature>
<dbReference type="CDD" id="cd03249">
    <property type="entry name" value="ABC_MTABC3_MDL1_MDL2"/>
    <property type="match status" value="2"/>
</dbReference>
<feature type="domain" description="ABC transporter" evidence="10">
    <location>
        <begin position="379"/>
        <end position="624"/>
    </location>
</feature>
<dbReference type="PANTHER" id="PTHR43394:SF27">
    <property type="entry name" value="ATP-DEPENDENT TRANSLOCASE ABCB1-LIKE"/>
    <property type="match status" value="1"/>
</dbReference>
<dbReference type="Gene3D" id="1.20.1560.10">
    <property type="entry name" value="ABC transporter type 1, transmembrane domain"/>
    <property type="match status" value="1"/>
</dbReference>
<dbReference type="CDD" id="cd18578">
    <property type="entry name" value="ABC_6TM_Pgp_ABCB1_D2_like"/>
    <property type="match status" value="1"/>
</dbReference>
<protein>
    <submittedName>
        <fullName evidence="12">Leptomycin B resistance protein pmd1-like protein 7</fullName>
    </submittedName>
</protein>
<keyword evidence="13" id="KW-1185">Reference proteome</keyword>
<dbReference type="PANTHER" id="PTHR43394">
    <property type="entry name" value="ATP-DEPENDENT PERMEASE MDL1, MITOCHONDRIAL"/>
    <property type="match status" value="1"/>
</dbReference>
<feature type="transmembrane region" description="Helical" evidence="9">
    <location>
        <begin position="926"/>
        <end position="947"/>
    </location>
</feature>
<feature type="transmembrane region" description="Helical" evidence="9">
    <location>
        <begin position="279"/>
        <end position="298"/>
    </location>
</feature>
<dbReference type="SUPFAM" id="SSF90123">
    <property type="entry name" value="ABC transporter transmembrane region"/>
    <property type="match status" value="2"/>
</dbReference>
<feature type="transmembrane region" description="Helical" evidence="9">
    <location>
        <begin position="49"/>
        <end position="73"/>
    </location>
</feature>
<evidence type="ECO:0000259" key="11">
    <source>
        <dbReference type="PROSITE" id="PS50929"/>
    </source>
</evidence>
<comment type="caution">
    <text evidence="12">The sequence shown here is derived from an EMBL/GenBank/DDBJ whole genome shotgun (WGS) entry which is preliminary data.</text>
</comment>
<dbReference type="EMBL" id="JBFCZG010000008">
    <property type="protein sequence ID" value="KAL3419061.1"/>
    <property type="molecule type" value="Genomic_DNA"/>
</dbReference>
<proteinExistence type="inferred from homology"/>
<evidence type="ECO:0000256" key="1">
    <source>
        <dbReference type="ARBA" id="ARBA00004141"/>
    </source>
</evidence>
<feature type="transmembrane region" description="Helical" evidence="9">
    <location>
        <begin position="202"/>
        <end position="221"/>
    </location>
</feature>
<keyword evidence="6 9" id="KW-1133">Transmembrane helix</keyword>
<feature type="transmembrane region" description="Helical" evidence="9">
    <location>
        <begin position="739"/>
        <end position="766"/>
    </location>
</feature>
<keyword evidence="4" id="KW-0547">Nucleotide-binding</keyword>